<evidence type="ECO:0000256" key="2">
    <source>
        <dbReference type="SAM" id="MobiDB-lite"/>
    </source>
</evidence>
<evidence type="ECO:0000256" key="1">
    <source>
        <dbReference type="SAM" id="Coils"/>
    </source>
</evidence>
<feature type="region of interest" description="Disordered" evidence="2">
    <location>
        <begin position="80"/>
        <end position="99"/>
    </location>
</feature>
<keyword evidence="4" id="KW-1185">Reference proteome</keyword>
<gene>
    <name evidence="3" type="ORF">SCF082_LOCUS2642</name>
</gene>
<keyword evidence="1" id="KW-0175">Coiled coil</keyword>
<feature type="coiled-coil region" evidence="1">
    <location>
        <begin position="10"/>
        <end position="37"/>
    </location>
</feature>
<protein>
    <submittedName>
        <fullName evidence="3">Uncharacterized protein</fullName>
    </submittedName>
</protein>
<organism evidence="3 4">
    <name type="scientific">Durusdinium trenchii</name>
    <dbReference type="NCBI Taxonomy" id="1381693"/>
    <lineage>
        <taxon>Eukaryota</taxon>
        <taxon>Sar</taxon>
        <taxon>Alveolata</taxon>
        <taxon>Dinophyceae</taxon>
        <taxon>Suessiales</taxon>
        <taxon>Symbiodiniaceae</taxon>
        <taxon>Durusdinium</taxon>
    </lineage>
</organism>
<proteinExistence type="predicted"/>
<reference evidence="3 4" key="1">
    <citation type="submission" date="2024-02" db="EMBL/GenBank/DDBJ databases">
        <authorList>
            <person name="Chen Y."/>
            <person name="Shah S."/>
            <person name="Dougan E. K."/>
            <person name="Thang M."/>
            <person name="Chan C."/>
        </authorList>
    </citation>
    <scope>NUCLEOTIDE SEQUENCE [LARGE SCALE GENOMIC DNA]</scope>
</reference>
<comment type="caution">
    <text evidence="3">The sequence shown here is derived from an EMBL/GenBank/DDBJ whole genome shotgun (WGS) entry which is preliminary data.</text>
</comment>
<sequence length="552" mass="61582">MAAELSSDEFLRLQEELLNLKMQTEELRQENAQLRRHIHSEPQGTMANMDALRKAGAGAVSGAVSALGQRAASLKSSLDGSTFHLHPQAPQGESHNHSQREAAELAEVAALQERLKAVMEDLSAARQDAMLAQREATAAADPRADRGGVASPPVEEVLTLSQALLLKVQQQQRDLERVREAVDRQQAQIARLTEKVATEKAGKPSAAALPALEEQLRSAEGKLDHLGQRLQSSQGTSRLTYELRCNMESVLDRVRQRDQAIEQLLTRQERMEHASVLRRERLSYAQEDLASCWMRHVDPQPGSESSDIEGKAEPEEPDPVQNLCTEEAVGVQVLHEDTAELGWEAAVAASPTSSCQSDAGELHVLEQELQALQSAMKELQLQNADRAEGLRAQIREHQRKLDEPEPEKQIEEESRNGQTNQEESFDSILYVQKIEELERQNAGLEQDLELLKSSEQCLQADSKEKEELISFLMRTRDGRNGAAPRPRAGAGARLFGMLRRDRTQIQNQLQELEKVAEEALLDNMRLRKDLRTLAEEFRKASCASPNLRTEGK</sequence>
<feature type="coiled-coil region" evidence="1">
    <location>
        <begin position="427"/>
        <end position="454"/>
    </location>
</feature>
<dbReference type="EMBL" id="CAXAMM010001303">
    <property type="protein sequence ID" value="CAK8991406.1"/>
    <property type="molecule type" value="Genomic_DNA"/>
</dbReference>
<evidence type="ECO:0000313" key="4">
    <source>
        <dbReference type="Proteomes" id="UP001642464"/>
    </source>
</evidence>
<feature type="coiled-coil region" evidence="1">
    <location>
        <begin position="161"/>
        <end position="229"/>
    </location>
</feature>
<feature type="coiled-coil region" evidence="1">
    <location>
        <begin position="108"/>
        <end position="135"/>
    </location>
</feature>
<feature type="coiled-coil region" evidence="1">
    <location>
        <begin position="495"/>
        <end position="536"/>
    </location>
</feature>
<feature type="region of interest" description="Disordered" evidence="2">
    <location>
        <begin position="298"/>
        <end position="319"/>
    </location>
</feature>
<dbReference type="Proteomes" id="UP001642464">
    <property type="component" value="Unassembled WGS sequence"/>
</dbReference>
<accession>A0ABP0HMD8</accession>
<evidence type="ECO:0000313" key="3">
    <source>
        <dbReference type="EMBL" id="CAK8991406.1"/>
    </source>
</evidence>
<feature type="region of interest" description="Disordered" evidence="2">
    <location>
        <begin position="397"/>
        <end position="422"/>
    </location>
</feature>
<feature type="compositionally biased region" description="Basic and acidic residues" evidence="2">
    <location>
        <begin position="397"/>
        <end position="415"/>
    </location>
</feature>
<name>A0ABP0HMD8_9DINO</name>